<keyword evidence="3" id="KW-1185">Reference proteome</keyword>
<evidence type="ECO:0000313" key="3">
    <source>
        <dbReference type="Proteomes" id="UP001215280"/>
    </source>
</evidence>
<evidence type="ECO:0000256" key="1">
    <source>
        <dbReference type="SAM" id="MobiDB-lite"/>
    </source>
</evidence>
<feature type="region of interest" description="Disordered" evidence="1">
    <location>
        <begin position="169"/>
        <end position="226"/>
    </location>
</feature>
<evidence type="ECO:0000313" key="2">
    <source>
        <dbReference type="EMBL" id="KAJ7770152.1"/>
    </source>
</evidence>
<reference evidence="2" key="1">
    <citation type="submission" date="2023-03" db="EMBL/GenBank/DDBJ databases">
        <title>Massive genome expansion in bonnet fungi (Mycena s.s.) driven by repeated elements and novel gene families across ecological guilds.</title>
        <authorList>
            <consortium name="Lawrence Berkeley National Laboratory"/>
            <person name="Harder C.B."/>
            <person name="Miyauchi S."/>
            <person name="Viragh M."/>
            <person name="Kuo A."/>
            <person name="Thoen E."/>
            <person name="Andreopoulos B."/>
            <person name="Lu D."/>
            <person name="Skrede I."/>
            <person name="Drula E."/>
            <person name="Henrissat B."/>
            <person name="Morin E."/>
            <person name="Kohler A."/>
            <person name="Barry K."/>
            <person name="LaButti K."/>
            <person name="Morin E."/>
            <person name="Salamov A."/>
            <person name="Lipzen A."/>
            <person name="Mereny Z."/>
            <person name="Hegedus B."/>
            <person name="Baldrian P."/>
            <person name="Stursova M."/>
            <person name="Weitz H."/>
            <person name="Taylor A."/>
            <person name="Grigoriev I.V."/>
            <person name="Nagy L.G."/>
            <person name="Martin F."/>
            <person name="Kauserud H."/>
        </authorList>
    </citation>
    <scope>NUCLEOTIDE SEQUENCE</scope>
    <source>
        <strain evidence="2">CBHHK188m</strain>
    </source>
</reference>
<dbReference type="AlphaFoldDB" id="A0AAD7NQH1"/>
<feature type="compositionally biased region" description="Low complexity" evidence="1">
    <location>
        <begin position="169"/>
        <end position="181"/>
    </location>
</feature>
<gene>
    <name evidence="2" type="ORF">DFH07DRAFT_938113</name>
</gene>
<organism evidence="2 3">
    <name type="scientific">Mycena maculata</name>
    <dbReference type="NCBI Taxonomy" id="230809"/>
    <lineage>
        <taxon>Eukaryota</taxon>
        <taxon>Fungi</taxon>
        <taxon>Dikarya</taxon>
        <taxon>Basidiomycota</taxon>
        <taxon>Agaricomycotina</taxon>
        <taxon>Agaricomycetes</taxon>
        <taxon>Agaricomycetidae</taxon>
        <taxon>Agaricales</taxon>
        <taxon>Marasmiineae</taxon>
        <taxon>Mycenaceae</taxon>
        <taxon>Mycena</taxon>
    </lineage>
</organism>
<feature type="compositionally biased region" description="Low complexity" evidence="1">
    <location>
        <begin position="195"/>
        <end position="204"/>
    </location>
</feature>
<accession>A0AAD7NQH1</accession>
<sequence>MDLRPQACACACGPVTSCLRVDPPGPVPACTSPYLYTLRVEPLELIPETYPFGISSTFFGTYAQTSPQTCLRSNHSVSYLVINYTVELVSYLGHCASFFFFMSSLSTVPCSKCQVGFLTIPRPSEGHHSPGVNDSRFFQKDTSQNPCRGFIWRDDIPRELRVLGPSSMAQPLPLATTAPPQRQTTLSGPFFPVLSSSPISTPSPTKRRAPKKPCINPTCNQRGSSSGHRHARCIWQFCKSCCQTTAPDCPAPRHNDAPGLVLDSVTVLPSTSTVMSSSPAVNPAPPPPSRVPLTFEKPMGRMVDASYALKLLHGADYELPVTNRFQRETYRMSQAHSLKLRLWIDDNQEGIALIVAITTFPWFHPKDCQPILELIAPGTCLTYGYWDHQEREWVLTNSAFEIKGSSTIFLRLSHVRNCIGGPRPKRRLSDVSADTPSPIRFRGASSSAQPKILPLKLKLQSLDAISISSDEDSISPIEDYGSDELEFVTPTPTPKLVPTTAPATSTTVAPSTFPLKYACDMDQGFKAMSLATSGTVATKFVTAFNTTFHSTTYYKHCGVWAGVDEDTLTSYLSRPAISEYLMGYKTRTRQQNGAYPSLFSSHSSISHVLRIHNNVRALRPTPKNFEQAVEAITKQQGLLVNWRGIVHGEGPLTRVDLKLREFLRKGIMKLPEDQAHLLPQDQDLSSSPLTQILSSDGLGVDGQPLRAPTPTPQEAFKQWTGTEEEYQDHINVYWDILVYDPLGDVKKYDPKVIIFSRMETEQYLLYRFNELDLTELIHYTGVPKVAKEVPSDAGSDEDEVEYDLAELEEEHVTVSVRTQELLLNFIVNNPLFISATDTYRIRWMLAGHLNQNLFALCTHDPDATPQLEWAPDVGKDHTLPAIGPADALRIVLIIDCYDPPIVSEAEKMNRLIVIYLKKRYNEDPIISEIQQVNADRLQKHLGRSPRRWATWVAAVGGIDKRTSGSITVDGRRRTINKTHISRLVNTRPDWVTKVLRAHEIITGDNFLAEGQTFLEAVEPILGIDKFLAKIETFEQRAD</sequence>
<feature type="compositionally biased region" description="Polar residues" evidence="1">
    <location>
        <begin position="217"/>
        <end position="226"/>
    </location>
</feature>
<proteinExistence type="predicted"/>
<name>A0AAD7NQH1_9AGAR</name>
<dbReference type="Proteomes" id="UP001215280">
    <property type="component" value="Unassembled WGS sequence"/>
</dbReference>
<protein>
    <submittedName>
        <fullName evidence="2">Uncharacterized protein</fullName>
    </submittedName>
</protein>
<comment type="caution">
    <text evidence="2">The sequence shown here is derived from an EMBL/GenBank/DDBJ whole genome shotgun (WGS) entry which is preliminary data.</text>
</comment>
<dbReference type="EMBL" id="JARJLG010000024">
    <property type="protein sequence ID" value="KAJ7770152.1"/>
    <property type="molecule type" value="Genomic_DNA"/>
</dbReference>